<keyword evidence="5 6" id="KW-0472">Membrane</keyword>
<feature type="transmembrane region" description="Helical" evidence="6">
    <location>
        <begin position="69"/>
        <end position="96"/>
    </location>
</feature>
<evidence type="ECO:0000256" key="6">
    <source>
        <dbReference type="SAM" id="Phobius"/>
    </source>
</evidence>
<evidence type="ECO:0000256" key="4">
    <source>
        <dbReference type="ARBA" id="ARBA00022989"/>
    </source>
</evidence>
<protein>
    <recommendedName>
        <fullName evidence="9">Polysaccharide biosynthesis protein</fullName>
    </recommendedName>
</protein>
<feature type="transmembrane region" description="Helical" evidence="6">
    <location>
        <begin position="391"/>
        <end position="413"/>
    </location>
</feature>
<evidence type="ECO:0000256" key="3">
    <source>
        <dbReference type="ARBA" id="ARBA00022692"/>
    </source>
</evidence>
<dbReference type="RefSeq" id="WP_269331311.1">
    <property type="nucleotide sequence ID" value="NZ_JAMZFT010000001.1"/>
</dbReference>
<evidence type="ECO:0000313" key="7">
    <source>
        <dbReference type="EMBL" id="MCP1335364.1"/>
    </source>
</evidence>
<dbReference type="InterPro" id="IPR050833">
    <property type="entry name" value="Poly_Biosynth_Transport"/>
</dbReference>
<reference evidence="7" key="1">
    <citation type="submission" date="2022-06" db="EMBL/GenBank/DDBJ databases">
        <title>Isolation and Genomics of Futiania mangrovii gen. nov., sp. nov., a Rare and Metabolically-versatile member in the Class Alphaproteobacteria.</title>
        <authorList>
            <person name="Liu L."/>
            <person name="Huang W.-C."/>
            <person name="Pan J."/>
            <person name="Li J."/>
            <person name="Huang Y."/>
            <person name="Du H."/>
            <person name="Liu Y."/>
            <person name="Li M."/>
        </authorList>
    </citation>
    <scope>NUCLEOTIDE SEQUENCE</scope>
    <source>
        <strain evidence="7">FT118</strain>
    </source>
</reference>
<keyword evidence="3 6" id="KW-0812">Transmembrane</keyword>
<evidence type="ECO:0000256" key="5">
    <source>
        <dbReference type="ARBA" id="ARBA00023136"/>
    </source>
</evidence>
<feature type="transmembrane region" description="Helical" evidence="6">
    <location>
        <begin position="37"/>
        <end position="57"/>
    </location>
</feature>
<feature type="transmembrane region" description="Helical" evidence="6">
    <location>
        <begin position="303"/>
        <end position="328"/>
    </location>
</feature>
<feature type="transmembrane region" description="Helical" evidence="6">
    <location>
        <begin position="239"/>
        <end position="258"/>
    </location>
</feature>
<dbReference type="GO" id="GO:0005886">
    <property type="term" value="C:plasma membrane"/>
    <property type="evidence" value="ECO:0007669"/>
    <property type="project" value="UniProtKB-SubCell"/>
</dbReference>
<organism evidence="7 8">
    <name type="scientific">Futiania mangrovi</name>
    <dbReference type="NCBI Taxonomy" id="2959716"/>
    <lineage>
        <taxon>Bacteria</taxon>
        <taxon>Pseudomonadati</taxon>
        <taxon>Pseudomonadota</taxon>
        <taxon>Alphaproteobacteria</taxon>
        <taxon>Futianiales</taxon>
        <taxon>Futianiaceae</taxon>
        <taxon>Futiania</taxon>
    </lineage>
</organism>
<dbReference type="PANTHER" id="PTHR30250:SF26">
    <property type="entry name" value="PSMA PROTEIN"/>
    <property type="match status" value="1"/>
</dbReference>
<keyword evidence="2" id="KW-1003">Cell membrane</keyword>
<dbReference type="PANTHER" id="PTHR30250">
    <property type="entry name" value="PST FAMILY PREDICTED COLANIC ACID TRANSPORTER"/>
    <property type="match status" value="1"/>
</dbReference>
<feature type="transmembrane region" description="Helical" evidence="6">
    <location>
        <begin position="365"/>
        <end position="385"/>
    </location>
</feature>
<comment type="subcellular location">
    <subcellularLocation>
        <location evidence="1">Cell membrane</location>
        <topology evidence="1">Multi-pass membrane protein</topology>
    </subcellularLocation>
</comment>
<gene>
    <name evidence="7" type="ORF">NJQ99_02980</name>
</gene>
<sequence>MLLGLRSAEQLVLLPVFLWAWGTAAYGDWLRLLAAASFAALLDAGLSGYGASALHFARARGRQARHARLFSLVLTGAIACLALTLLVAAGVGALIAAGGAPAWLAPGTLALGEAGLAFALLAAAMPMPGLLAALAGPLRANGRHGAFLRGQVLVRLASMCGTAAVLGAGGGPAAAAAAMMLAHAALGALLLAATLRRHAPDVRWRPGWPEGREAARHLRRLPPFAMIAAAGVGTRHVPVVLLAMLGAGPAVLVTFAAARTLTGLLRQGVQLVAGSVAVETAQARAAQGSNASAALASQTLSRLWPLTGIGAGLLMGAGGLLLTVWTGGHAAPDPWLLAVLVLPVVLTVPFQIRSQGLAAANRARAIANAGIAHIGIGCIFALKLAGALPPAHLAAAVMAGFAAAEVLVYALSLPRKPPLAGAGGVAALAAVLFLAAWAAAYLAAGAASALIS</sequence>
<dbReference type="Proteomes" id="UP001055804">
    <property type="component" value="Unassembled WGS sequence"/>
</dbReference>
<keyword evidence="8" id="KW-1185">Reference proteome</keyword>
<evidence type="ECO:0000313" key="8">
    <source>
        <dbReference type="Proteomes" id="UP001055804"/>
    </source>
</evidence>
<name>A0A9J6P7W7_9PROT</name>
<dbReference type="EMBL" id="JAMZFT010000001">
    <property type="protein sequence ID" value="MCP1335364.1"/>
    <property type="molecule type" value="Genomic_DNA"/>
</dbReference>
<comment type="caution">
    <text evidence="7">The sequence shown here is derived from an EMBL/GenBank/DDBJ whole genome shotgun (WGS) entry which is preliminary data.</text>
</comment>
<evidence type="ECO:0000256" key="1">
    <source>
        <dbReference type="ARBA" id="ARBA00004651"/>
    </source>
</evidence>
<accession>A0A9J6P7W7</accession>
<feature type="transmembrane region" description="Helical" evidence="6">
    <location>
        <begin position="334"/>
        <end position="353"/>
    </location>
</feature>
<feature type="transmembrane region" description="Helical" evidence="6">
    <location>
        <begin position="425"/>
        <end position="451"/>
    </location>
</feature>
<evidence type="ECO:0000256" key="2">
    <source>
        <dbReference type="ARBA" id="ARBA00022475"/>
    </source>
</evidence>
<evidence type="ECO:0008006" key="9">
    <source>
        <dbReference type="Google" id="ProtNLM"/>
    </source>
</evidence>
<dbReference type="AlphaFoldDB" id="A0A9J6P7W7"/>
<feature type="transmembrane region" description="Helical" evidence="6">
    <location>
        <begin position="116"/>
        <end position="140"/>
    </location>
</feature>
<keyword evidence="4 6" id="KW-1133">Transmembrane helix</keyword>
<proteinExistence type="predicted"/>